<dbReference type="InterPro" id="IPR016518">
    <property type="entry name" value="Alpha-L-fucosidase"/>
</dbReference>
<gene>
    <name evidence="5" type="ORF">CBP51_18860</name>
</gene>
<feature type="domain" description="Glycosyl hydrolase family 95 catalytic" evidence="4">
    <location>
        <begin position="292"/>
        <end position="698"/>
    </location>
</feature>
<accession>A0A266Q1Y8</accession>
<evidence type="ECO:0000256" key="1">
    <source>
        <dbReference type="SAM" id="SignalP"/>
    </source>
</evidence>
<evidence type="ECO:0000313" key="5">
    <source>
        <dbReference type="EMBL" id="OZY83873.1"/>
    </source>
</evidence>
<organism evidence="5 6">
    <name type="scientific">Cellvibrio mixtus</name>
    <dbReference type="NCBI Taxonomy" id="39650"/>
    <lineage>
        <taxon>Bacteria</taxon>
        <taxon>Pseudomonadati</taxon>
        <taxon>Pseudomonadota</taxon>
        <taxon>Gammaproteobacteria</taxon>
        <taxon>Cellvibrionales</taxon>
        <taxon>Cellvibrionaceae</taxon>
        <taxon>Cellvibrio</taxon>
    </lineage>
</organism>
<feature type="domain" description="Glycosyl hydrolase family 95 N-terminal" evidence="2">
    <location>
        <begin position="28"/>
        <end position="264"/>
    </location>
</feature>
<evidence type="ECO:0000259" key="4">
    <source>
        <dbReference type="Pfam" id="PF22124"/>
    </source>
</evidence>
<keyword evidence="6" id="KW-1185">Reference proteome</keyword>
<dbReference type="Pfam" id="PF21307">
    <property type="entry name" value="Glyco_hydro_95_C"/>
    <property type="match status" value="1"/>
</dbReference>
<dbReference type="InterPro" id="IPR054363">
    <property type="entry name" value="GH95_cat"/>
</dbReference>
<dbReference type="InterPro" id="IPR008928">
    <property type="entry name" value="6-hairpin_glycosidase_sf"/>
</dbReference>
<dbReference type="Proteomes" id="UP000216101">
    <property type="component" value="Unassembled WGS sequence"/>
</dbReference>
<sequence length="826" mass="92490">MNNASRHCFIGLIVFCFSLPSLAIPDTLWYEKSAQHWEEALSLGNGRLGAMVYGDVVSDNIQLNENTFWAGGPHNNLNLKALASLPEIRRLIATGDYRAAETMAANTITSQGSHGMPYHTAGNLHLEFPAHKKFTQYYRDLNIGNAIATTRYQVGDVVYTREVFSSFVDQVIAVKLSASKPGQLSFSAHLSHPATMQFSPENNHTLLMQGTSKDHEGVKGQVKLAALVDVSIDGGSLTQADNRIAVNNADSALILISMATNFVNYKDISADALARARRYLATAKQQFLPDHYAARKKAHSDFYKHYFDRVTLDLGTSEFAQEPTDQRIRLFASRHDPELASMYFQFGRYLLISASQPGGQPANLQGIWNHRMDPPWDSKYTLNINAEMNYWPAEVTQLNELHEPFIQMIKDLAQTGQQSAKEMYGARGWMAHHNTDIWRVTGGIDYTWGSWPTSNAWLSQHLWEKYLYSGDKQYLASVYPIMKSAVTFYEDFLIETPDKKWLIVSPSMSPENEPKATGTKIAAGVTMDNQLLFDLLSNTIAAAGILGEDKTQIPVWKKMLSRLPPMQIGKYHQLQEWLDDWDDPQDKHRHVSHLYGLYPSNQISPLTAPELFSAARVTMEQRGDPSTGWSMNWKINLWARLLDGDRALKLMREQISPAMTLDGSVNESGGTYPNLFDAHPPFQIDGNFGFTAGMAEMLAQSHDGAIHLLPALPQAWPEGEVKGLLMRGGFVVDMRWAEGQVKSLKIHSRLGGNLRLRTYAPLPDASGFTVRKVRGNKANPNPFYTQANIKPPLKNTSKVMPLLSLANTYLIDVPTQAGQDYFWGDK</sequence>
<dbReference type="InterPro" id="IPR027414">
    <property type="entry name" value="GH95_N_dom"/>
</dbReference>
<dbReference type="PANTHER" id="PTHR31084:SF0">
    <property type="entry name" value="ALPHA-L-FUCOSIDASE 2"/>
    <property type="match status" value="1"/>
</dbReference>
<evidence type="ECO:0000313" key="6">
    <source>
        <dbReference type="Proteomes" id="UP000216101"/>
    </source>
</evidence>
<evidence type="ECO:0000259" key="2">
    <source>
        <dbReference type="Pfam" id="PF14498"/>
    </source>
</evidence>
<name>A0A266Q1Y8_9GAMM</name>
<feature type="domain" description="Alpha fucosidase A-like C-terminal" evidence="3">
    <location>
        <begin position="700"/>
        <end position="762"/>
    </location>
</feature>
<dbReference type="PANTHER" id="PTHR31084">
    <property type="entry name" value="ALPHA-L-FUCOSIDASE 2"/>
    <property type="match status" value="1"/>
</dbReference>
<dbReference type="InterPro" id="IPR012341">
    <property type="entry name" value="6hp_glycosidase-like_sf"/>
</dbReference>
<dbReference type="RefSeq" id="WP_094986146.1">
    <property type="nucleotide sequence ID" value="NZ_NHNI01000003.1"/>
</dbReference>
<dbReference type="GO" id="GO:0005975">
    <property type="term" value="P:carbohydrate metabolic process"/>
    <property type="evidence" value="ECO:0007669"/>
    <property type="project" value="InterPro"/>
</dbReference>
<feature type="signal peptide" evidence="1">
    <location>
        <begin position="1"/>
        <end position="23"/>
    </location>
</feature>
<proteinExistence type="predicted"/>
<comment type="caution">
    <text evidence="5">The sequence shown here is derived from an EMBL/GenBank/DDBJ whole genome shotgun (WGS) entry which is preliminary data.</text>
</comment>
<protein>
    <submittedName>
        <fullName evidence="5">Uncharacterized protein</fullName>
    </submittedName>
</protein>
<dbReference type="Pfam" id="PF22124">
    <property type="entry name" value="Glyco_hydro_95_cat"/>
    <property type="match status" value="1"/>
</dbReference>
<dbReference type="AlphaFoldDB" id="A0A266Q1Y8"/>
<feature type="chain" id="PRO_5011995051" evidence="1">
    <location>
        <begin position="24"/>
        <end position="826"/>
    </location>
</feature>
<dbReference type="Pfam" id="PF14498">
    <property type="entry name" value="Glyco_hyd_65N_2"/>
    <property type="match status" value="1"/>
</dbReference>
<dbReference type="SUPFAM" id="SSF48208">
    <property type="entry name" value="Six-hairpin glycosidases"/>
    <property type="match status" value="1"/>
</dbReference>
<dbReference type="Gene3D" id="1.50.10.10">
    <property type="match status" value="1"/>
</dbReference>
<evidence type="ECO:0000259" key="3">
    <source>
        <dbReference type="Pfam" id="PF21307"/>
    </source>
</evidence>
<dbReference type="InterPro" id="IPR049053">
    <property type="entry name" value="AFCA-like_C"/>
</dbReference>
<dbReference type="GO" id="GO:0004560">
    <property type="term" value="F:alpha-L-fucosidase activity"/>
    <property type="evidence" value="ECO:0007669"/>
    <property type="project" value="InterPro"/>
</dbReference>
<dbReference type="PIRSF" id="PIRSF007663">
    <property type="entry name" value="UCP007663"/>
    <property type="match status" value="1"/>
</dbReference>
<dbReference type="EMBL" id="NHNI01000003">
    <property type="protein sequence ID" value="OZY83873.1"/>
    <property type="molecule type" value="Genomic_DNA"/>
</dbReference>
<keyword evidence="1" id="KW-0732">Signal</keyword>
<reference evidence="6" key="1">
    <citation type="submission" date="2017-05" db="EMBL/GenBank/DDBJ databases">
        <authorList>
            <person name="Barney B.M."/>
        </authorList>
    </citation>
    <scope>NUCLEOTIDE SEQUENCE [LARGE SCALE GENOMIC DNA]</scope>
    <source>
        <strain evidence="6">PSBB022</strain>
    </source>
</reference>